<evidence type="ECO:0000313" key="1">
    <source>
        <dbReference type="EMBL" id="KAL1861509.1"/>
    </source>
</evidence>
<name>A0ABR3WGK0_9PEZI</name>
<reference evidence="1 2" key="1">
    <citation type="journal article" date="2024" name="Commun. Biol.">
        <title>Comparative genomic analysis of thermophilic fungi reveals convergent evolutionary adaptations and gene losses.</title>
        <authorList>
            <person name="Steindorff A.S."/>
            <person name="Aguilar-Pontes M.V."/>
            <person name="Robinson A.J."/>
            <person name="Andreopoulos B."/>
            <person name="LaButti K."/>
            <person name="Kuo A."/>
            <person name="Mondo S."/>
            <person name="Riley R."/>
            <person name="Otillar R."/>
            <person name="Haridas S."/>
            <person name="Lipzen A."/>
            <person name="Grimwood J."/>
            <person name="Schmutz J."/>
            <person name="Clum A."/>
            <person name="Reid I.D."/>
            <person name="Moisan M.C."/>
            <person name="Butler G."/>
            <person name="Nguyen T.T.M."/>
            <person name="Dewar K."/>
            <person name="Conant G."/>
            <person name="Drula E."/>
            <person name="Henrissat B."/>
            <person name="Hansel C."/>
            <person name="Singer S."/>
            <person name="Hutchinson M.I."/>
            <person name="de Vries R.P."/>
            <person name="Natvig D.O."/>
            <person name="Powell A.J."/>
            <person name="Tsang A."/>
            <person name="Grigoriev I.V."/>
        </authorList>
    </citation>
    <scope>NUCLEOTIDE SEQUENCE [LARGE SCALE GENOMIC DNA]</scope>
    <source>
        <strain evidence="1 2">ATCC 24622</strain>
    </source>
</reference>
<comment type="caution">
    <text evidence="1">The sequence shown here is derived from an EMBL/GenBank/DDBJ whole genome shotgun (WGS) entry which is preliminary data.</text>
</comment>
<evidence type="ECO:0000313" key="2">
    <source>
        <dbReference type="Proteomes" id="UP001586593"/>
    </source>
</evidence>
<keyword evidence="2" id="KW-1185">Reference proteome</keyword>
<sequence>MNLCEEPRQCLFAPMRRTMKRVASSEGYWDVAPLSHSPRLPVFVISKLLPPHPTKNLLVASAAQFKLSPTCHFDSDHRYTP</sequence>
<gene>
    <name evidence="1" type="ORF">VTK73DRAFT_7061</name>
</gene>
<proteinExistence type="predicted"/>
<dbReference type="EMBL" id="JAZHXJ010000424">
    <property type="protein sequence ID" value="KAL1861509.1"/>
    <property type="molecule type" value="Genomic_DNA"/>
</dbReference>
<dbReference type="Proteomes" id="UP001586593">
    <property type="component" value="Unassembled WGS sequence"/>
</dbReference>
<accession>A0ABR3WGK0</accession>
<organism evidence="1 2">
    <name type="scientific">Phialemonium thermophilum</name>
    <dbReference type="NCBI Taxonomy" id="223376"/>
    <lineage>
        <taxon>Eukaryota</taxon>
        <taxon>Fungi</taxon>
        <taxon>Dikarya</taxon>
        <taxon>Ascomycota</taxon>
        <taxon>Pezizomycotina</taxon>
        <taxon>Sordariomycetes</taxon>
        <taxon>Sordariomycetidae</taxon>
        <taxon>Cephalothecales</taxon>
        <taxon>Cephalothecaceae</taxon>
        <taxon>Phialemonium</taxon>
    </lineage>
</organism>
<protein>
    <submittedName>
        <fullName evidence="1">Uncharacterized protein</fullName>
    </submittedName>
</protein>